<evidence type="ECO:0000313" key="4">
    <source>
        <dbReference type="Proteomes" id="UP001642409"/>
    </source>
</evidence>
<evidence type="ECO:0000313" key="3">
    <source>
        <dbReference type="EMBL" id="CAL6081853.1"/>
    </source>
</evidence>
<reference evidence="2" key="1">
    <citation type="submission" date="2023-06" db="EMBL/GenBank/DDBJ databases">
        <authorList>
            <person name="Kurt Z."/>
        </authorList>
    </citation>
    <scope>NUCLEOTIDE SEQUENCE</scope>
</reference>
<sequence>MMEYVFLLFILFSLQHEWFTEIHLQQAQATISTQKQQTSILPVYKHNNHLILSIIQKYQQNNYYIYAQQLQDDISCKTACGCLQLQASFSCKMVSIPLQILQEQFDFLQKWEAYFKLRMMSFRIGK</sequence>
<dbReference type="EMBL" id="CATOUU010000145">
    <property type="protein sequence ID" value="CAI9917909.1"/>
    <property type="molecule type" value="Genomic_DNA"/>
</dbReference>
<evidence type="ECO:0000256" key="1">
    <source>
        <dbReference type="SAM" id="SignalP"/>
    </source>
</evidence>
<protein>
    <submittedName>
        <fullName evidence="3">Hypothetical_protein</fullName>
    </submittedName>
</protein>
<organism evidence="2">
    <name type="scientific">Hexamita inflata</name>
    <dbReference type="NCBI Taxonomy" id="28002"/>
    <lineage>
        <taxon>Eukaryota</taxon>
        <taxon>Metamonada</taxon>
        <taxon>Diplomonadida</taxon>
        <taxon>Hexamitidae</taxon>
        <taxon>Hexamitinae</taxon>
        <taxon>Hexamita</taxon>
    </lineage>
</organism>
<dbReference type="Proteomes" id="UP001642409">
    <property type="component" value="Unassembled WGS sequence"/>
</dbReference>
<dbReference type="AlphaFoldDB" id="A0AA86NEY1"/>
<keyword evidence="4" id="KW-1185">Reference proteome</keyword>
<keyword evidence="1" id="KW-0732">Signal</keyword>
<proteinExistence type="predicted"/>
<name>A0AA86NEY1_9EUKA</name>
<feature type="signal peptide" evidence="1">
    <location>
        <begin position="1"/>
        <end position="20"/>
    </location>
</feature>
<evidence type="ECO:0000313" key="2">
    <source>
        <dbReference type="EMBL" id="CAI9917909.1"/>
    </source>
</evidence>
<comment type="caution">
    <text evidence="2">The sequence shown here is derived from an EMBL/GenBank/DDBJ whole genome shotgun (WGS) entry which is preliminary data.</text>
</comment>
<accession>A0AA86NEY1</accession>
<gene>
    <name evidence="2" type="ORF">HINF_LOCUS5554</name>
    <name evidence="3" type="ORF">HINF_LOCUS60645</name>
</gene>
<reference evidence="3 4" key="2">
    <citation type="submission" date="2024-07" db="EMBL/GenBank/DDBJ databases">
        <authorList>
            <person name="Akdeniz Z."/>
        </authorList>
    </citation>
    <scope>NUCLEOTIDE SEQUENCE [LARGE SCALE GENOMIC DNA]</scope>
</reference>
<feature type="chain" id="PRO_5041656192" evidence="1">
    <location>
        <begin position="21"/>
        <end position="126"/>
    </location>
</feature>
<dbReference type="EMBL" id="CAXDID020000357">
    <property type="protein sequence ID" value="CAL6081853.1"/>
    <property type="molecule type" value="Genomic_DNA"/>
</dbReference>